<feature type="compositionally biased region" description="Basic and acidic residues" evidence="3">
    <location>
        <begin position="500"/>
        <end position="513"/>
    </location>
</feature>
<dbReference type="GO" id="GO:0080008">
    <property type="term" value="C:Cul4-RING E3 ubiquitin ligase complex"/>
    <property type="evidence" value="ECO:0007669"/>
    <property type="project" value="TreeGrafter"/>
</dbReference>
<evidence type="ECO:0000256" key="3">
    <source>
        <dbReference type="SAM" id="MobiDB-lite"/>
    </source>
</evidence>
<keyword evidence="1" id="KW-0853">WD repeat</keyword>
<name>A0A0D2G8Y0_9EURO</name>
<dbReference type="HOGENOM" id="CLU_029545_0_0_1"/>
<organism evidence="4 5">
    <name type="scientific">Phialophora macrospora</name>
    <dbReference type="NCBI Taxonomy" id="1851006"/>
    <lineage>
        <taxon>Eukaryota</taxon>
        <taxon>Fungi</taxon>
        <taxon>Dikarya</taxon>
        <taxon>Ascomycota</taxon>
        <taxon>Pezizomycotina</taxon>
        <taxon>Eurotiomycetes</taxon>
        <taxon>Chaetothyriomycetidae</taxon>
        <taxon>Chaetothyriales</taxon>
        <taxon>Herpotrichiellaceae</taxon>
        <taxon>Phialophora</taxon>
    </lineage>
</organism>
<evidence type="ECO:0000256" key="1">
    <source>
        <dbReference type="ARBA" id="ARBA00022574"/>
    </source>
</evidence>
<dbReference type="Gene3D" id="2.130.10.10">
    <property type="entry name" value="YVTN repeat-like/Quinoprotein amine dehydrogenase"/>
    <property type="match status" value="1"/>
</dbReference>
<dbReference type="PANTHER" id="PTHR44472">
    <property type="entry name" value="DDB1- AND CUL4-ASSOCIATED FACTOR 4-RELATED"/>
    <property type="match status" value="1"/>
</dbReference>
<dbReference type="SUPFAM" id="SSF50978">
    <property type="entry name" value="WD40 repeat-like"/>
    <property type="match status" value="1"/>
</dbReference>
<dbReference type="EMBL" id="KN846958">
    <property type="protein sequence ID" value="KIW68369.1"/>
    <property type="molecule type" value="Genomic_DNA"/>
</dbReference>
<proteinExistence type="predicted"/>
<protein>
    <recommendedName>
        <fullName evidence="6">Myocyte-specific enhancer factor 2d</fullName>
    </recommendedName>
</protein>
<dbReference type="PANTHER" id="PTHR44472:SF1">
    <property type="entry name" value="DDB1 AND CUL4 ASSOCIATED FACTOR 4"/>
    <property type="match status" value="1"/>
</dbReference>
<sequence>MPPSLPGYYFDAEKNRYFRIQANQDAPPGSKYSRQAVKAEKVIKKDQQRIERNRRAKLATTVTRSKFLQHPLLSFDRRLGDLRRNGRTRIVEYYAASLQAGEAIGPGDEGQSFEADDGPSIRPRSGHFAVDHGSGTVFGDFSKRIRCIQPTGTMYALCRDGNGFDEQRYPAEDGRWRSTRHPESTGPLYPLEHRHWVQSTSGVQLVASIGSGIVAWVESRSRTSRLRVGTPRPSRLSGRYQVEESEFDNRIVDLAVQPAGGGGCPPTNYTIALATESSAWIMNLSDFWLGRAQYLLNQDARIKDLMKIRFLDSNVLMCGTRSGKVLLLDLREPPLSRTRVASTRIQHSSAITNLRALADGSSVLLAGLASTSVYDLRFTPPPGMKWHIPHLDTHSPAVLSFDIPVTRRQKQYDLGWAYDPELNIVVSASTDYVKNHRVGIWNASTGRMVPSPLNEFVFDRPVKCAEIARVRDGPKSILLSGPFAGSIMEWSAQQLDQESEQIKPRKIERGSSEERDEERDEESDQE</sequence>
<keyword evidence="2" id="KW-0677">Repeat</keyword>
<dbReference type="InterPro" id="IPR052254">
    <property type="entry name" value="CUL4-DDB1_E3_ligase_receptor"/>
</dbReference>
<feature type="compositionally biased region" description="Acidic residues" evidence="3">
    <location>
        <begin position="514"/>
        <end position="526"/>
    </location>
</feature>
<keyword evidence="5" id="KW-1185">Reference proteome</keyword>
<dbReference type="InterPro" id="IPR015943">
    <property type="entry name" value="WD40/YVTN_repeat-like_dom_sf"/>
</dbReference>
<reference evidence="4 5" key="1">
    <citation type="submission" date="2015-01" db="EMBL/GenBank/DDBJ databases">
        <title>The Genome Sequence of Capronia semiimmersa CBS27337.</title>
        <authorList>
            <consortium name="The Broad Institute Genomics Platform"/>
            <person name="Cuomo C."/>
            <person name="de Hoog S."/>
            <person name="Gorbushina A."/>
            <person name="Stielow B."/>
            <person name="Teixiera M."/>
            <person name="Abouelleil A."/>
            <person name="Chapman S.B."/>
            <person name="Priest M."/>
            <person name="Young S.K."/>
            <person name="Wortman J."/>
            <person name="Nusbaum C."/>
            <person name="Birren B."/>
        </authorList>
    </citation>
    <scope>NUCLEOTIDE SEQUENCE [LARGE SCALE GENOMIC DNA]</scope>
    <source>
        <strain evidence="4 5">CBS 27337</strain>
    </source>
</reference>
<evidence type="ECO:0000256" key="2">
    <source>
        <dbReference type="ARBA" id="ARBA00022737"/>
    </source>
</evidence>
<dbReference type="STRING" id="5601.A0A0D2G8Y0"/>
<evidence type="ECO:0008006" key="6">
    <source>
        <dbReference type="Google" id="ProtNLM"/>
    </source>
</evidence>
<evidence type="ECO:0000313" key="5">
    <source>
        <dbReference type="Proteomes" id="UP000054266"/>
    </source>
</evidence>
<accession>A0A0D2G8Y0</accession>
<dbReference type="Proteomes" id="UP000054266">
    <property type="component" value="Unassembled WGS sequence"/>
</dbReference>
<dbReference type="AlphaFoldDB" id="A0A0D2G8Y0"/>
<gene>
    <name evidence="4" type="ORF">PV04_04322</name>
</gene>
<feature type="region of interest" description="Disordered" evidence="3">
    <location>
        <begin position="494"/>
        <end position="526"/>
    </location>
</feature>
<evidence type="ECO:0000313" key="4">
    <source>
        <dbReference type="EMBL" id="KIW68369.1"/>
    </source>
</evidence>
<dbReference type="InterPro" id="IPR036322">
    <property type="entry name" value="WD40_repeat_dom_sf"/>
</dbReference>